<evidence type="ECO:0000256" key="7">
    <source>
        <dbReference type="ARBA" id="ARBA00050021"/>
    </source>
</evidence>
<sequence length="184" mass="19674">MTVEVLNTDFEGRVLLCDALTLAAQEAPDVIIDVATLTESCVVALGPAVAGLFSNDDDLADRVLGAADKAGEPVWRLPLDERYADQVRSEIADLKNFPGTKYGRAITAALFLSRFVPLQTAWAHLDIAGPAWSDRHGGLGATGFSTATLLRFLESTAQQPIQTFRPPARAAAASARDRHDNNGD</sequence>
<dbReference type="SUPFAM" id="SSF53187">
    <property type="entry name" value="Zn-dependent exopeptidases"/>
    <property type="match status" value="1"/>
</dbReference>
<dbReference type="PRINTS" id="PR00481">
    <property type="entry name" value="LAMNOPPTDASE"/>
</dbReference>
<comment type="caution">
    <text evidence="11">The sequence shown here is derived from an EMBL/GenBank/DDBJ whole genome shotgun (WGS) entry which is preliminary data.</text>
</comment>
<dbReference type="Proteomes" id="UP000246050">
    <property type="component" value="Unassembled WGS sequence"/>
</dbReference>
<dbReference type="GO" id="GO:0030145">
    <property type="term" value="F:manganese ion binding"/>
    <property type="evidence" value="ECO:0007669"/>
    <property type="project" value="InterPro"/>
</dbReference>
<protein>
    <recommendedName>
        <fullName evidence="7">Probable cytosol aminopeptidase</fullName>
    </recommendedName>
    <alternativeName>
        <fullName evidence="8">Leucine aminopeptidase</fullName>
    </alternativeName>
    <alternativeName>
        <fullName evidence="5">Leucyl aminopeptidase</fullName>
    </alternativeName>
</protein>
<dbReference type="PANTHER" id="PTHR11963">
    <property type="entry name" value="LEUCINE AMINOPEPTIDASE-RELATED"/>
    <property type="match status" value="1"/>
</dbReference>
<dbReference type="EMBL" id="QGKS01000187">
    <property type="protein sequence ID" value="PWR15327.1"/>
    <property type="molecule type" value="Genomic_DNA"/>
</dbReference>
<comment type="function">
    <text evidence="6">Presumably involved in the processing and regular turnover of intracellular proteins. Catalyzes the removal of unsubstituted N-terminal amino acids from various peptides.</text>
</comment>
<evidence type="ECO:0000313" key="12">
    <source>
        <dbReference type="Proteomes" id="UP000246050"/>
    </source>
</evidence>
<evidence type="ECO:0000256" key="4">
    <source>
        <dbReference type="ARBA" id="ARBA00022801"/>
    </source>
</evidence>
<keyword evidence="4" id="KW-0378">Hydrolase</keyword>
<evidence type="ECO:0000256" key="2">
    <source>
        <dbReference type="ARBA" id="ARBA00022438"/>
    </source>
</evidence>
<dbReference type="Pfam" id="PF00883">
    <property type="entry name" value="Peptidase_M17"/>
    <property type="match status" value="1"/>
</dbReference>
<accession>A0A317DL28</accession>
<feature type="domain" description="Cytosol aminopeptidase" evidence="10">
    <location>
        <begin position="2"/>
        <end position="149"/>
    </location>
</feature>
<dbReference type="AlphaFoldDB" id="A0A317DL28"/>
<proteinExistence type="inferred from homology"/>
<reference evidence="11 12" key="1">
    <citation type="submission" date="2018-05" db="EMBL/GenBank/DDBJ databases">
        <title>Micromonosporas from Atacama Desert.</title>
        <authorList>
            <person name="Carro L."/>
            <person name="Golinska P."/>
            <person name="Klenk H.-P."/>
            <person name="Goodfellow M."/>
        </authorList>
    </citation>
    <scope>NUCLEOTIDE SEQUENCE [LARGE SCALE GENOMIC DNA]</scope>
    <source>
        <strain evidence="11 12">4G51</strain>
    </source>
</reference>
<evidence type="ECO:0000256" key="8">
    <source>
        <dbReference type="ARBA" id="ARBA00050061"/>
    </source>
</evidence>
<name>A0A317DL28_9ACTN</name>
<feature type="compositionally biased region" description="Basic and acidic residues" evidence="9">
    <location>
        <begin position="175"/>
        <end position="184"/>
    </location>
</feature>
<dbReference type="Gene3D" id="3.40.630.10">
    <property type="entry name" value="Zn peptidases"/>
    <property type="match status" value="1"/>
</dbReference>
<evidence type="ECO:0000256" key="1">
    <source>
        <dbReference type="ARBA" id="ARBA00009528"/>
    </source>
</evidence>
<dbReference type="GO" id="GO:0006508">
    <property type="term" value="P:proteolysis"/>
    <property type="evidence" value="ECO:0007669"/>
    <property type="project" value="UniProtKB-KW"/>
</dbReference>
<keyword evidence="3" id="KW-0645">Protease</keyword>
<organism evidence="11 12">
    <name type="scientific">Micromonospora sicca</name>
    <dbReference type="NCBI Taxonomy" id="2202420"/>
    <lineage>
        <taxon>Bacteria</taxon>
        <taxon>Bacillati</taxon>
        <taxon>Actinomycetota</taxon>
        <taxon>Actinomycetes</taxon>
        <taxon>Micromonosporales</taxon>
        <taxon>Micromonosporaceae</taxon>
        <taxon>Micromonospora</taxon>
    </lineage>
</organism>
<evidence type="ECO:0000256" key="6">
    <source>
        <dbReference type="ARBA" id="ARBA00049972"/>
    </source>
</evidence>
<dbReference type="PANTHER" id="PTHR11963:SF23">
    <property type="entry name" value="CYTOSOL AMINOPEPTIDASE"/>
    <property type="match status" value="1"/>
</dbReference>
<evidence type="ECO:0000313" key="11">
    <source>
        <dbReference type="EMBL" id="PWR15327.1"/>
    </source>
</evidence>
<dbReference type="GO" id="GO:0070006">
    <property type="term" value="F:metalloaminopeptidase activity"/>
    <property type="evidence" value="ECO:0007669"/>
    <property type="project" value="InterPro"/>
</dbReference>
<evidence type="ECO:0000259" key="10">
    <source>
        <dbReference type="Pfam" id="PF00883"/>
    </source>
</evidence>
<dbReference type="InterPro" id="IPR000819">
    <property type="entry name" value="Peptidase_M17_C"/>
</dbReference>
<evidence type="ECO:0000256" key="3">
    <source>
        <dbReference type="ARBA" id="ARBA00022670"/>
    </source>
</evidence>
<feature type="region of interest" description="Disordered" evidence="9">
    <location>
        <begin position="165"/>
        <end position="184"/>
    </location>
</feature>
<feature type="compositionally biased region" description="Low complexity" evidence="9">
    <location>
        <begin position="165"/>
        <end position="174"/>
    </location>
</feature>
<evidence type="ECO:0000256" key="9">
    <source>
        <dbReference type="SAM" id="MobiDB-lite"/>
    </source>
</evidence>
<evidence type="ECO:0000256" key="5">
    <source>
        <dbReference type="ARBA" id="ARBA00033172"/>
    </source>
</evidence>
<dbReference type="GO" id="GO:0005737">
    <property type="term" value="C:cytoplasm"/>
    <property type="evidence" value="ECO:0007669"/>
    <property type="project" value="InterPro"/>
</dbReference>
<comment type="similarity">
    <text evidence="1">Belongs to the peptidase M17 family.</text>
</comment>
<dbReference type="InterPro" id="IPR011356">
    <property type="entry name" value="Leucine_aapep/pepB"/>
</dbReference>
<gene>
    <name evidence="11" type="ORF">DKT69_11245</name>
</gene>
<keyword evidence="2" id="KW-0031">Aminopeptidase</keyword>